<dbReference type="AlphaFoldDB" id="A0AA36DJA9"/>
<evidence type="ECO:0000313" key="2">
    <source>
        <dbReference type="EMBL" id="CAJ0587416.1"/>
    </source>
</evidence>
<sequence>MFEIFDYATAFDRDKCEHGPTKYTIVYLAFIIIRHSVIIITPSFLFWMSSALRKPLCRVFRRLSSRTEDVVDSYSVHNGEFRNVMGQKVSLRADQDAYFGQLANLW</sequence>
<reference evidence="2" key="1">
    <citation type="submission" date="2023-06" db="EMBL/GenBank/DDBJ databases">
        <authorList>
            <person name="Delattre M."/>
        </authorList>
    </citation>
    <scope>NUCLEOTIDE SEQUENCE</scope>
    <source>
        <strain evidence="2">AF72</strain>
    </source>
</reference>
<proteinExistence type="predicted"/>
<dbReference type="Proteomes" id="UP001177023">
    <property type="component" value="Unassembled WGS sequence"/>
</dbReference>
<evidence type="ECO:0000256" key="1">
    <source>
        <dbReference type="SAM" id="Phobius"/>
    </source>
</evidence>
<feature type="transmembrane region" description="Helical" evidence="1">
    <location>
        <begin position="25"/>
        <end position="48"/>
    </location>
</feature>
<name>A0AA36DJA9_9BILA</name>
<protein>
    <submittedName>
        <fullName evidence="2">Uncharacterized protein</fullName>
    </submittedName>
</protein>
<organism evidence="2 3">
    <name type="scientific">Mesorhabditis spiculigera</name>
    <dbReference type="NCBI Taxonomy" id="96644"/>
    <lineage>
        <taxon>Eukaryota</taxon>
        <taxon>Metazoa</taxon>
        <taxon>Ecdysozoa</taxon>
        <taxon>Nematoda</taxon>
        <taxon>Chromadorea</taxon>
        <taxon>Rhabditida</taxon>
        <taxon>Rhabditina</taxon>
        <taxon>Rhabditomorpha</taxon>
        <taxon>Rhabditoidea</taxon>
        <taxon>Rhabditidae</taxon>
        <taxon>Mesorhabditinae</taxon>
        <taxon>Mesorhabditis</taxon>
    </lineage>
</organism>
<keyword evidence="1" id="KW-1133">Transmembrane helix</keyword>
<dbReference type="EMBL" id="CATQJA010002710">
    <property type="protein sequence ID" value="CAJ0587416.1"/>
    <property type="molecule type" value="Genomic_DNA"/>
</dbReference>
<accession>A0AA36DJA9</accession>
<keyword evidence="3" id="KW-1185">Reference proteome</keyword>
<comment type="caution">
    <text evidence="2">The sequence shown here is derived from an EMBL/GenBank/DDBJ whole genome shotgun (WGS) entry which is preliminary data.</text>
</comment>
<feature type="non-terminal residue" evidence="2">
    <location>
        <position position="1"/>
    </location>
</feature>
<gene>
    <name evidence="2" type="ORF">MSPICULIGERA_LOCUS25384</name>
</gene>
<keyword evidence="1" id="KW-0812">Transmembrane</keyword>
<evidence type="ECO:0000313" key="3">
    <source>
        <dbReference type="Proteomes" id="UP001177023"/>
    </source>
</evidence>
<keyword evidence="1" id="KW-0472">Membrane</keyword>